<dbReference type="Pfam" id="PF07589">
    <property type="entry name" value="PEP-CTERM"/>
    <property type="match status" value="1"/>
</dbReference>
<name>A0A437JZ98_9BURK</name>
<organism evidence="3 4">
    <name type="scientific">Rubrivivax albus</name>
    <dbReference type="NCBI Taxonomy" id="2499835"/>
    <lineage>
        <taxon>Bacteria</taxon>
        <taxon>Pseudomonadati</taxon>
        <taxon>Pseudomonadota</taxon>
        <taxon>Betaproteobacteria</taxon>
        <taxon>Burkholderiales</taxon>
        <taxon>Sphaerotilaceae</taxon>
        <taxon>Rubrivivax</taxon>
    </lineage>
</organism>
<evidence type="ECO:0000259" key="2">
    <source>
        <dbReference type="Pfam" id="PF07589"/>
    </source>
</evidence>
<feature type="chain" id="PRO_5019437638" evidence="1">
    <location>
        <begin position="25"/>
        <end position="247"/>
    </location>
</feature>
<evidence type="ECO:0000256" key="1">
    <source>
        <dbReference type="SAM" id="SignalP"/>
    </source>
</evidence>
<feature type="domain" description="Ice-binding protein C-terminal" evidence="2">
    <location>
        <begin position="222"/>
        <end position="246"/>
    </location>
</feature>
<comment type="caution">
    <text evidence="3">The sequence shown here is derived from an EMBL/GenBank/DDBJ whole genome shotgun (WGS) entry which is preliminary data.</text>
</comment>
<proteinExistence type="predicted"/>
<dbReference type="OrthoDB" id="8708448at2"/>
<dbReference type="RefSeq" id="WP_128194457.1">
    <property type="nucleotide sequence ID" value="NZ_SACT01000001.1"/>
</dbReference>
<reference evidence="3 4" key="1">
    <citation type="submission" date="2019-01" db="EMBL/GenBank/DDBJ databases">
        <authorList>
            <person name="Chen W.-M."/>
        </authorList>
    </citation>
    <scope>NUCLEOTIDE SEQUENCE [LARGE SCALE GENOMIC DNA]</scope>
    <source>
        <strain evidence="3 4">ICH-3</strain>
    </source>
</reference>
<sequence>MFKSIAAAAVLAATAIAPASSAHALTMGDIAFTGFNADQDNWSVVALADIAPGTEIYFSDNEWNGTAFNDTNEHTMLWNSGAATIAAGTVVLFTEISSSNFGVSVGNLSLASGGGSNFGLSASDETLYAYLGTDAVTPTLFLAGFSTESGTGNLTAAGLTLGATAVQVTNSADYAEYVGPRLGQATFGAYAMLVNDASSWNVLVGGDQSALVPDTTAFSVTAVPEPGTYAMLLSGLLAIGTFVRRKG</sequence>
<dbReference type="NCBIfam" id="TIGR02595">
    <property type="entry name" value="PEP_CTERM"/>
    <property type="match status" value="1"/>
</dbReference>
<keyword evidence="1" id="KW-0732">Signal</keyword>
<protein>
    <submittedName>
        <fullName evidence="3">PEP-CTERM sorting domain-containing protein</fullName>
    </submittedName>
</protein>
<gene>
    <name evidence="3" type="ORF">ENE75_00225</name>
</gene>
<dbReference type="AlphaFoldDB" id="A0A437JZ98"/>
<dbReference type="Proteomes" id="UP000288178">
    <property type="component" value="Unassembled WGS sequence"/>
</dbReference>
<accession>A0A437JZ98</accession>
<keyword evidence="4" id="KW-1185">Reference proteome</keyword>
<evidence type="ECO:0000313" key="3">
    <source>
        <dbReference type="EMBL" id="RVT53372.1"/>
    </source>
</evidence>
<dbReference type="EMBL" id="SACT01000001">
    <property type="protein sequence ID" value="RVT53372.1"/>
    <property type="molecule type" value="Genomic_DNA"/>
</dbReference>
<evidence type="ECO:0000313" key="4">
    <source>
        <dbReference type="Proteomes" id="UP000288178"/>
    </source>
</evidence>
<feature type="signal peptide" evidence="1">
    <location>
        <begin position="1"/>
        <end position="24"/>
    </location>
</feature>
<dbReference type="InterPro" id="IPR013424">
    <property type="entry name" value="Ice-binding_C"/>
</dbReference>